<dbReference type="Gene3D" id="3.40.630.30">
    <property type="match status" value="1"/>
</dbReference>
<dbReference type="Pfam" id="PF00583">
    <property type="entry name" value="Acetyltransf_1"/>
    <property type="match status" value="1"/>
</dbReference>
<dbReference type="PROSITE" id="PS51186">
    <property type="entry name" value="GNAT"/>
    <property type="match status" value="1"/>
</dbReference>
<accession>A0A0P9EUG8</accession>
<comment type="caution">
    <text evidence="2">The sequence shown here is derived from an EMBL/GenBank/DDBJ whole genome shotgun (WGS) entry which is preliminary data.</text>
</comment>
<sequence length="142" mass="15115">MPHEPQFVPATSLSLDALADLFTRSFEGYFYPATVSAEALAQRVRGEQIDLARSVLLQVDGAPAGLAIVALRGGHAWCGGFGIVSAQRGRGLALPLAEAMLASARTAGARRLSLEVLTRNAPAIATYRRAGLEHVRDLQILH</sequence>
<dbReference type="SUPFAM" id="SSF55729">
    <property type="entry name" value="Acyl-CoA N-acyltransferases (Nat)"/>
    <property type="match status" value="1"/>
</dbReference>
<dbReference type="CDD" id="cd04301">
    <property type="entry name" value="NAT_SF"/>
    <property type="match status" value="1"/>
</dbReference>
<reference evidence="2 3" key="1">
    <citation type="submission" date="2015-09" db="EMBL/GenBank/DDBJ databases">
        <title>Draft genome sequence of Kouleothrix aurantiaca JCM 19913.</title>
        <authorList>
            <person name="Hemp J."/>
        </authorList>
    </citation>
    <scope>NUCLEOTIDE SEQUENCE [LARGE SCALE GENOMIC DNA]</scope>
    <source>
        <strain evidence="2 3">COM-B</strain>
    </source>
</reference>
<protein>
    <recommendedName>
        <fullName evidence="1">N-acetyltransferase domain-containing protein</fullName>
    </recommendedName>
</protein>
<organism evidence="2 3">
    <name type="scientific">Kouleothrix aurantiaca</name>
    <dbReference type="NCBI Taxonomy" id="186479"/>
    <lineage>
        <taxon>Bacteria</taxon>
        <taxon>Bacillati</taxon>
        <taxon>Chloroflexota</taxon>
        <taxon>Chloroflexia</taxon>
        <taxon>Chloroflexales</taxon>
        <taxon>Roseiflexineae</taxon>
        <taxon>Roseiflexaceae</taxon>
        <taxon>Kouleothrix</taxon>
    </lineage>
</organism>
<evidence type="ECO:0000313" key="2">
    <source>
        <dbReference type="EMBL" id="KPV47876.1"/>
    </source>
</evidence>
<evidence type="ECO:0000259" key="1">
    <source>
        <dbReference type="PROSITE" id="PS51186"/>
    </source>
</evidence>
<dbReference type="AlphaFoldDB" id="A0A0P9EUG8"/>
<keyword evidence="3" id="KW-1185">Reference proteome</keyword>
<dbReference type="InterPro" id="IPR016181">
    <property type="entry name" value="Acyl_CoA_acyltransferase"/>
</dbReference>
<dbReference type="GO" id="GO:0016747">
    <property type="term" value="F:acyltransferase activity, transferring groups other than amino-acyl groups"/>
    <property type="evidence" value="ECO:0007669"/>
    <property type="project" value="InterPro"/>
</dbReference>
<dbReference type="EMBL" id="LJCR01003148">
    <property type="protein sequence ID" value="KPV47876.1"/>
    <property type="molecule type" value="Genomic_DNA"/>
</dbReference>
<feature type="non-terminal residue" evidence="2">
    <location>
        <position position="142"/>
    </location>
</feature>
<gene>
    <name evidence="2" type="ORF">SE17_41095</name>
</gene>
<evidence type="ECO:0000313" key="3">
    <source>
        <dbReference type="Proteomes" id="UP000050509"/>
    </source>
</evidence>
<name>A0A0P9EUG8_9CHLR</name>
<proteinExistence type="predicted"/>
<dbReference type="Proteomes" id="UP000050509">
    <property type="component" value="Unassembled WGS sequence"/>
</dbReference>
<dbReference type="InterPro" id="IPR000182">
    <property type="entry name" value="GNAT_dom"/>
</dbReference>
<feature type="domain" description="N-acetyltransferase" evidence="1">
    <location>
        <begin position="5"/>
        <end position="142"/>
    </location>
</feature>